<proteinExistence type="predicted"/>
<reference evidence="1" key="1">
    <citation type="submission" date="2014-11" db="EMBL/GenBank/DDBJ databases">
        <authorList>
            <person name="Amaro Gonzalez C."/>
        </authorList>
    </citation>
    <scope>NUCLEOTIDE SEQUENCE</scope>
</reference>
<accession>A0A0E9UAX4</accession>
<sequence length="41" mass="4801">MRNEYICTAQNNINPAYLLKTRTREQIIRSVRSVPLLLVPD</sequence>
<dbReference type="EMBL" id="GBXM01045548">
    <property type="protein sequence ID" value="JAH63029.1"/>
    <property type="molecule type" value="Transcribed_RNA"/>
</dbReference>
<organism evidence="1">
    <name type="scientific">Anguilla anguilla</name>
    <name type="common">European freshwater eel</name>
    <name type="synonym">Muraena anguilla</name>
    <dbReference type="NCBI Taxonomy" id="7936"/>
    <lineage>
        <taxon>Eukaryota</taxon>
        <taxon>Metazoa</taxon>
        <taxon>Chordata</taxon>
        <taxon>Craniata</taxon>
        <taxon>Vertebrata</taxon>
        <taxon>Euteleostomi</taxon>
        <taxon>Actinopterygii</taxon>
        <taxon>Neopterygii</taxon>
        <taxon>Teleostei</taxon>
        <taxon>Anguilliformes</taxon>
        <taxon>Anguillidae</taxon>
        <taxon>Anguilla</taxon>
    </lineage>
</organism>
<name>A0A0E9UAX4_ANGAN</name>
<dbReference type="AlphaFoldDB" id="A0A0E9UAX4"/>
<evidence type="ECO:0000313" key="1">
    <source>
        <dbReference type="EMBL" id="JAH63029.1"/>
    </source>
</evidence>
<protein>
    <submittedName>
        <fullName evidence="1">Uncharacterized protein</fullName>
    </submittedName>
</protein>
<reference evidence="1" key="2">
    <citation type="journal article" date="2015" name="Fish Shellfish Immunol.">
        <title>Early steps in the European eel (Anguilla anguilla)-Vibrio vulnificus interaction in the gills: Role of the RtxA13 toxin.</title>
        <authorList>
            <person name="Callol A."/>
            <person name="Pajuelo D."/>
            <person name="Ebbesson L."/>
            <person name="Teles M."/>
            <person name="MacKenzie S."/>
            <person name="Amaro C."/>
        </authorList>
    </citation>
    <scope>NUCLEOTIDE SEQUENCE</scope>
</reference>